<evidence type="ECO:0000256" key="4">
    <source>
        <dbReference type="ARBA" id="ARBA00022723"/>
    </source>
</evidence>
<dbReference type="SUPFAM" id="SSF69765">
    <property type="entry name" value="IpsF-like"/>
    <property type="match status" value="1"/>
</dbReference>
<dbReference type="PROSITE" id="PS01350">
    <property type="entry name" value="ISPF"/>
    <property type="match status" value="1"/>
</dbReference>
<dbReference type="Pfam" id="PF02542">
    <property type="entry name" value="YgbB"/>
    <property type="match status" value="1"/>
</dbReference>
<comment type="catalytic activity">
    <reaction evidence="1 7 8">
        <text>4-CDP-2-C-methyl-D-erythritol 2-phosphate = 2-C-methyl-D-erythritol 2,4-cyclic diphosphate + CMP</text>
        <dbReference type="Rhea" id="RHEA:23864"/>
        <dbReference type="ChEBI" id="CHEBI:57919"/>
        <dbReference type="ChEBI" id="CHEBI:58483"/>
        <dbReference type="ChEBI" id="CHEBI:60377"/>
        <dbReference type="EC" id="4.6.1.12"/>
    </reaction>
</comment>
<comment type="cofactor">
    <cofactor evidence="7">
        <name>a divalent metal cation</name>
        <dbReference type="ChEBI" id="CHEBI:60240"/>
    </cofactor>
    <text evidence="7">Binds 1 divalent metal cation per subunit.</text>
</comment>
<comment type="similarity">
    <text evidence="7 8">Belongs to the IspF family.</text>
</comment>
<feature type="binding site" evidence="7">
    <location>
        <begin position="12"/>
        <end position="14"/>
    </location>
    <ligand>
        <name>4-CDP-2-C-methyl-D-erythritol 2-phosphate</name>
        <dbReference type="ChEBI" id="CHEBI:57919"/>
    </ligand>
</feature>
<keyword evidence="4 7" id="KW-0479">Metal-binding</keyword>
<sequence>MNAELRIGLGFDAHRLAAGRPLMLGGVDLGFERGLAGHSDGDALLHALSDALLGSLGLPDIGTLFPDDDPNYKGADSARLLTEVLERVRAAGGRPVNVDVVVVCDRPKLQPHVPAIRTRLAGLLGLAPDAVGIKAKTTEGTAIADRESIAVMATVLVRVAS</sequence>
<dbReference type="PANTHER" id="PTHR43181:SF1">
    <property type="entry name" value="2-C-METHYL-D-ERYTHRITOL 2,4-CYCLODIPHOSPHATE SYNTHASE, CHLOROPLASTIC"/>
    <property type="match status" value="1"/>
</dbReference>
<accession>A0A7V0T6C8</accession>
<dbReference type="Gene3D" id="3.30.1330.50">
    <property type="entry name" value="2-C-methyl-D-erythritol 2,4-cyclodiphosphate synthase"/>
    <property type="match status" value="1"/>
</dbReference>
<protein>
    <recommendedName>
        <fullName evidence="3 7">2-C-methyl-D-erythritol 2,4-cyclodiphosphate synthase</fullName>
        <shortName evidence="7">MECDP-synthase</shortName>
        <shortName evidence="7">MECPP-synthase</shortName>
        <shortName evidence="7">MECPS</shortName>
        <ecNumber evidence="3 7">4.6.1.12</ecNumber>
    </recommendedName>
</protein>
<feature type="binding site" evidence="7">
    <location>
        <begin position="38"/>
        <end position="39"/>
    </location>
    <ligand>
        <name>4-CDP-2-C-methyl-D-erythritol 2-phosphate</name>
        <dbReference type="ChEBI" id="CHEBI:57919"/>
    </ligand>
</feature>
<feature type="site" description="Transition state stabilizer" evidence="7">
    <location>
        <position position="38"/>
    </location>
</feature>
<feature type="binding site" evidence="7">
    <location>
        <position position="46"/>
    </location>
    <ligand>
        <name>a divalent metal cation</name>
        <dbReference type="ChEBI" id="CHEBI:60240"/>
    </ligand>
</feature>
<evidence type="ECO:0000256" key="2">
    <source>
        <dbReference type="ARBA" id="ARBA00004709"/>
    </source>
</evidence>
<evidence type="ECO:0000256" key="8">
    <source>
        <dbReference type="RuleBase" id="RU004395"/>
    </source>
</evidence>
<name>A0A7V0T6C8_UNCW3</name>
<feature type="domain" description="2-C-methyl-D-erythritol 2,4-cyclodiphosphate synthase" evidence="9">
    <location>
        <begin position="5"/>
        <end position="157"/>
    </location>
</feature>
<dbReference type="CDD" id="cd00554">
    <property type="entry name" value="MECDP_synthase"/>
    <property type="match status" value="1"/>
</dbReference>
<comment type="subunit">
    <text evidence="7">Homotrimer.</text>
</comment>
<proteinExistence type="inferred from homology"/>
<dbReference type="PANTHER" id="PTHR43181">
    <property type="entry name" value="2-C-METHYL-D-ERYTHRITOL 2,4-CYCLODIPHOSPHATE SYNTHASE, CHLOROPLASTIC"/>
    <property type="match status" value="1"/>
</dbReference>
<dbReference type="GO" id="GO:0008685">
    <property type="term" value="F:2-C-methyl-D-erythritol 2,4-cyclodiphosphate synthase activity"/>
    <property type="evidence" value="ECO:0007669"/>
    <property type="project" value="UniProtKB-UniRule"/>
</dbReference>
<feature type="binding site" evidence="7">
    <location>
        <position position="14"/>
    </location>
    <ligand>
        <name>a divalent metal cation</name>
        <dbReference type="ChEBI" id="CHEBI:60240"/>
    </ligand>
</feature>
<gene>
    <name evidence="7 10" type="primary">ispF</name>
    <name evidence="10" type="ORF">ENN51_07025</name>
</gene>
<dbReference type="InterPro" id="IPR036571">
    <property type="entry name" value="MECDP_synthase_sf"/>
</dbReference>
<evidence type="ECO:0000256" key="1">
    <source>
        <dbReference type="ARBA" id="ARBA00000200"/>
    </source>
</evidence>
<organism evidence="10">
    <name type="scientific">candidate division WOR-3 bacterium</name>
    <dbReference type="NCBI Taxonomy" id="2052148"/>
    <lineage>
        <taxon>Bacteria</taxon>
        <taxon>Bacteria division WOR-3</taxon>
    </lineage>
</organism>
<reference evidence="10" key="1">
    <citation type="journal article" date="2020" name="mSystems">
        <title>Genome- and Community-Level Interaction Insights into Carbon Utilization and Element Cycling Functions of Hydrothermarchaeota in Hydrothermal Sediment.</title>
        <authorList>
            <person name="Zhou Z."/>
            <person name="Liu Y."/>
            <person name="Xu W."/>
            <person name="Pan J."/>
            <person name="Luo Z.H."/>
            <person name="Li M."/>
        </authorList>
    </citation>
    <scope>NUCLEOTIDE SEQUENCE [LARGE SCALE GENOMIC DNA]</scope>
    <source>
        <strain evidence="10">SpSt-1182</strain>
    </source>
</reference>
<dbReference type="NCBIfam" id="TIGR00151">
    <property type="entry name" value="ispF"/>
    <property type="match status" value="1"/>
</dbReference>
<dbReference type="HAMAP" id="MF_00107">
    <property type="entry name" value="IspF"/>
    <property type="match status" value="1"/>
</dbReference>
<feature type="binding site" evidence="7">
    <location>
        <begin position="65"/>
        <end position="69"/>
    </location>
    <ligand>
        <name>4-CDP-2-C-methyl-D-erythritol 2-phosphate</name>
        <dbReference type="ChEBI" id="CHEBI:57919"/>
    </ligand>
</feature>
<evidence type="ECO:0000256" key="5">
    <source>
        <dbReference type="ARBA" id="ARBA00023229"/>
    </source>
</evidence>
<feature type="binding site" evidence="7">
    <location>
        <position position="146"/>
    </location>
    <ligand>
        <name>4-CDP-2-C-methyl-D-erythritol 2-phosphate</name>
        <dbReference type="ChEBI" id="CHEBI:57919"/>
    </ligand>
</feature>
<feature type="binding site" evidence="7">
    <location>
        <begin position="60"/>
        <end position="62"/>
    </location>
    <ligand>
        <name>4-CDP-2-C-methyl-D-erythritol 2-phosphate</name>
        <dbReference type="ChEBI" id="CHEBI:57919"/>
    </ligand>
</feature>
<feature type="binding site" evidence="7">
    <location>
        <position position="12"/>
    </location>
    <ligand>
        <name>a divalent metal cation</name>
        <dbReference type="ChEBI" id="CHEBI:60240"/>
    </ligand>
</feature>
<dbReference type="UniPathway" id="UPA00056">
    <property type="reaction ID" value="UER00095"/>
</dbReference>
<evidence type="ECO:0000256" key="6">
    <source>
        <dbReference type="ARBA" id="ARBA00023239"/>
    </source>
</evidence>
<dbReference type="AlphaFoldDB" id="A0A7V0T6C8"/>
<evidence type="ECO:0000259" key="9">
    <source>
        <dbReference type="Pfam" id="PF02542"/>
    </source>
</evidence>
<dbReference type="InterPro" id="IPR020555">
    <property type="entry name" value="MECDP_synthase_CS"/>
</dbReference>
<dbReference type="Proteomes" id="UP000885672">
    <property type="component" value="Unassembled WGS sequence"/>
</dbReference>
<comment type="pathway">
    <text evidence="2 7">Isoprenoid biosynthesis; isopentenyl diphosphate biosynthesis via DXP pathway; isopentenyl diphosphate from 1-deoxy-D-xylulose 5-phosphate: step 4/6.</text>
</comment>
<evidence type="ECO:0000256" key="3">
    <source>
        <dbReference type="ARBA" id="ARBA00012579"/>
    </source>
</evidence>
<dbReference type="GO" id="GO:0016114">
    <property type="term" value="P:terpenoid biosynthetic process"/>
    <property type="evidence" value="ECO:0007669"/>
    <property type="project" value="InterPro"/>
</dbReference>
<keyword evidence="6 7" id="KW-0456">Lyase</keyword>
<dbReference type="GO" id="GO:0019288">
    <property type="term" value="P:isopentenyl diphosphate biosynthetic process, methylerythritol 4-phosphate pathway"/>
    <property type="evidence" value="ECO:0007669"/>
    <property type="project" value="UniProtKB-UniRule"/>
</dbReference>
<comment type="function">
    <text evidence="7">Involved in the biosynthesis of isopentenyl diphosphate (IPP) and dimethylallyl diphosphate (DMAPP), two major building blocks of isoprenoid compounds. Catalyzes the conversion of 4-diphosphocytidyl-2-C-methyl-D-erythritol 2-phosphate (CDP-ME2P) to 2-C-methyl-D-erythritol 2,4-cyclodiphosphate (ME-CPP) with a corresponding release of cytidine 5-monophosphate (CMP).</text>
</comment>
<dbReference type="EMBL" id="DSBX01000261">
    <property type="protein sequence ID" value="HDR00015.1"/>
    <property type="molecule type" value="Genomic_DNA"/>
</dbReference>
<feature type="site" description="Transition state stabilizer" evidence="7">
    <location>
        <position position="137"/>
    </location>
</feature>
<dbReference type="EC" id="4.6.1.12" evidence="3 7"/>
<evidence type="ECO:0000256" key="7">
    <source>
        <dbReference type="HAMAP-Rule" id="MF_00107"/>
    </source>
</evidence>
<evidence type="ECO:0000313" key="10">
    <source>
        <dbReference type="EMBL" id="HDR00015.1"/>
    </source>
</evidence>
<dbReference type="InterPro" id="IPR003526">
    <property type="entry name" value="MECDP_synthase"/>
</dbReference>
<comment type="caution">
    <text evidence="10">The sequence shown here is derived from an EMBL/GenBank/DDBJ whole genome shotgun (WGS) entry which is preliminary data.</text>
</comment>
<keyword evidence="5 7" id="KW-0414">Isoprene biosynthesis</keyword>
<comment type="caution">
    <text evidence="7">Lacks conserved residue(s) required for the propagation of feature annotation.</text>
</comment>
<dbReference type="GO" id="GO:0046872">
    <property type="term" value="F:metal ion binding"/>
    <property type="evidence" value="ECO:0007669"/>
    <property type="project" value="UniProtKB-KW"/>
</dbReference>